<dbReference type="OrthoDB" id="10250354at2759"/>
<dbReference type="Proteomes" id="UP000828251">
    <property type="component" value="Unassembled WGS sequence"/>
</dbReference>
<protein>
    <recommendedName>
        <fullName evidence="3">J domain-containing protein</fullName>
    </recommendedName>
</protein>
<dbReference type="InterPro" id="IPR001623">
    <property type="entry name" value="DnaJ_domain"/>
</dbReference>
<organism evidence="1 2">
    <name type="scientific">Gossypium stocksii</name>
    <dbReference type="NCBI Taxonomy" id="47602"/>
    <lineage>
        <taxon>Eukaryota</taxon>
        <taxon>Viridiplantae</taxon>
        <taxon>Streptophyta</taxon>
        <taxon>Embryophyta</taxon>
        <taxon>Tracheophyta</taxon>
        <taxon>Spermatophyta</taxon>
        <taxon>Magnoliopsida</taxon>
        <taxon>eudicotyledons</taxon>
        <taxon>Gunneridae</taxon>
        <taxon>Pentapetalae</taxon>
        <taxon>rosids</taxon>
        <taxon>malvids</taxon>
        <taxon>Malvales</taxon>
        <taxon>Malvaceae</taxon>
        <taxon>Malvoideae</taxon>
        <taxon>Gossypium</taxon>
    </lineage>
</organism>
<evidence type="ECO:0000313" key="1">
    <source>
        <dbReference type="EMBL" id="KAH1082393.1"/>
    </source>
</evidence>
<evidence type="ECO:0000313" key="2">
    <source>
        <dbReference type="Proteomes" id="UP000828251"/>
    </source>
</evidence>
<dbReference type="AlphaFoldDB" id="A0A9D3VG32"/>
<dbReference type="SUPFAM" id="SSF46565">
    <property type="entry name" value="Chaperone J-domain"/>
    <property type="match status" value="1"/>
</dbReference>
<keyword evidence="2" id="KW-1185">Reference proteome</keyword>
<dbReference type="InterPro" id="IPR036869">
    <property type="entry name" value="J_dom_sf"/>
</dbReference>
<accession>A0A9D3VG32</accession>
<dbReference type="CDD" id="cd06257">
    <property type="entry name" value="DnaJ"/>
    <property type="match status" value="1"/>
</dbReference>
<dbReference type="Gene3D" id="1.10.287.110">
    <property type="entry name" value="DnaJ domain"/>
    <property type="match status" value="1"/>
</dbReference>
<reference evidence="1 2" key="1">
    <citation type="journal article" date="2021" name="Plant Biotechnol. J.">
        <title>Multi-omics assisted identification of the key and species-specific regulatory components of drought-tolerant mechanisms in Gossypium stocksii.</title>
        <authorList>
            <person name="Yu D."/>
            <person name="Ke L."/>
            <person name="Zhang D."/>
            <person name="Wu Y."/>
            <person name="Sun Y."/>
            <person name="Mei J."/>
            <person name="Sun J."/>
            <person name="Sun Y."/>
        </authorList>
    </citation>
    <scope>NUCLEOTIDE SEQUENCE [LARGE SCALE GENOMIC DNA]</scope>
    <source>
        <strain evidence="2">cv. E1</strain>
        <tissue evidence="1">Leaf</tissue>
    </source>
</reference>
<proteinExistence type="predicted"/>
<sequence length="84" mass="9500">MGIQCMRKLLKGILEIQLSFHSYPTPSQIKAAYRKKVWESHPDLFPVHKKHSVESKFKLISIDGQSTNIKTLTRASSHVGAIDP</sequence>
<evidence type="ECO:0008006" key="3">
    <source>
        <dbReference type="Google" id="ProtNLM"/>
    </source>
</evidence>
<comment type="caution">
    <text evidence="1">The sequence shown here is derived from an EMBL/GenBank/DDBJ whole genome shotgun (WGS) entry which is preliminary data.</text>
</comment>
<name>A0A9D3VG32_9ROSI</name>
<gene>
    <name evidence="1" type="ORF">J1N35_022154</name>
</gene>
<dbReference type="EMBL" id="JAIQCV010000007">
    <property type="protein sequence ID" value="KAH1082393.1"/>
    <property type="molecule type" value="Genomic_DNA"/>
</dbReference>